<protein>
    <recommendedName>
        <fullName evidence="1">F-box domain-containing protein</fullName>
    </recommendedName>
</protein>
<dbReference type="InterPro" id="IPR032675">
    <property type="entry name" value="LRR_dom_sf"/>
</dbReference>
<name>A0A9P0QQN9_9ASCO</name>
<comment type="caution">
    <text evidence="2">The sequence shown here is derived from an EMBL/GenBank/DDBJ whole genome shotgun (WGS) entry which is preliminary data.</text>
</comment>
<sequence>MSMYLNYPYSFDTPIGYTKNPLPKRSYFNHYVHEDKRRESPPPPVTGLTLDKLPREIRVRIANELSQLDSFNLLRTCRSLYSSTLPRLYQNIIIDQNYSQFNKEYNYHQFEKVDLELSLFSCSYINSPYNFKKFLKNYITLYKSFTLQLLQHRYVEFPSIKSFSCIDLPDELNIYDHGLNELLIEFVQVQPHLKELIWLGTGFEYKYLEYLPNCKSLVNLSLNLKYSSYITEKRQTALAAYNMPYPLKIQFPNLTNLEIQNFNSLFMLREILVNVLFSIENIGDQLTKIKLSRSDNHLNDSLLLYPYDSLIGPSLPFKSHELNTFDSIFANPKVRFNRLTSLVLHDFLIEPDEADLFMKCVNLENLTTLELSSVTEYQQSFDGVDLKTSFLLRIVSKLTNLKHLRIDYRESIVDSVPKFLRLLPQSSKLQSLDLTIRYNRSKLRTFRHETTLYEEYAQSILLNDRDWTLEKLSIDIKEENLYCGDINISLPLPPMFYDCLSRCKNLKSLRFSPSSAEIHNEILEMVQSLSKLEFLDVFGTKAGGAPHMGLEMVHPSIYDEWFKVQHVAMLYCKSNKNLKYIRVNKCVFEHLRNDISPRDGIDRWFNQKVKLGFE</sequence>
<evidence type="ECO:0000313" key="3">
    <source>
        <dbReference type="Proteomes" id="UP000837801"/>
    </source>
</evidence>
<proteinExistence type="predicted"/>
<dbReference type="SUPFAM" id="SSF52047">
    <property type="entry name" value="RNI-like"/>
    <property type="match status" value="1"/>
</dbReference>
<reference evidence="2" key="1">
    <citation type="submission" date="2022-03" db="EMBL/GenBank/DDBJ databases">
        <authorList>
            <person name="Legras J.-L."/>
            <person name="Devillers H."/>
            <person name="Grondin C."/>
        </authorList>
    </citation>
    <scope>NUCLEOTIDE SEQUENCE</scope>
    <source>
        <strain evidence="2">CLIB 1423</strain>
    </source>
</reference>
<dbReference type="EMBL" id="CAKXYY010000008">
    <property type="protein sequence ID" value="CAH2352966.1"/>
    <property type="molecule type" value="Genomic_DNA"/>
</dbReference>
<dbReference type="InterPro" id="IPR001810">
    <property type="entry name" value="F-box_dom"/>
</dbReference>
<keyword evidence="3" id="KW-1185">Reference proteome</keyword>
<accession>A0A9P0QQN9</accession>
<gene>
    <name evidence="2" type="ORF">CLIB1423_08S04896</name>
</gene>
<evidence type="ECO:0000259" key="1">
    <source>
        <dbReference type="PROSITE" id="PS50181"/>
    </source>
</evidence>
<dbReference type="OrthoDB" id="4024240at2759"/>
<feature type="domain" description="F-box" evidence="1">
    <location>
        <begin position="47"/>
        <end position="92"/>
    </location>
</feature>
<evidence type="ECO:0000313" key="2">
    <source>
        <dbReference type="EMBL" id="CAH2352966.1"/>
    </source>
</evidence>
<dbReference type="Proteomes" id="UP000837801">
    <property type="component" value="Unassembled WGS sequence"/>
</dbReference>
<dbReference type="AlphaFoldDB" id="A0A9P0QQN9"/>
<dbReference type="Gene3D" id="3.80.10.10">
    <property type="entry name" value="Ribonuclease Inhibitor"/>
    <property type="match status" value="1"/>
</dbReference>
<dbReference type="PROSITE" id="PS50181">
    <property type="entry name" value="FBOX"/>
    <property type="match status" value="1"/>
</dbReference>
<organism evidence="2 3">
    <name type="scientific">[Candida] railenensis</name>
    <dbReference type="NCBI Taxonomy" id="45579"/>
    <lineage>
        <taxon>Eukaryota</taxon>
        <taxon>Fungi</taxon>
        <taxon>Dikarya</taxon>
        <taxon>Ascomycota</taxon>
        <taxon>Saccharomycotina</taxon>
        <taxon>Pichiomycetes</taxon>
        <taxon>Debaryomycetaceae</taxon>
        <taxon>Kurtzmaniella</taxon>
    </lineage>
</organism>